<name>A0A1V3WAM2_MYCKA</name>
<proteinExistence type="predicted"/>
<sequence length="67" mass="7144">MPACRDQAVARASQSIAHRCGLPAKVAEKTILTCGVRTFFTGIKEVGLMRRVSLISPGGLVPHVLAR</sequence>
<organism evidence="1 2">
    <name type="scientific">Mycobacterium kansasii</name>
    <dbReference type="NCBI Taxonomy" id="1768"/>
    <lineage>
        <taxon>Bacteria</taxon>
        <taxon>Bacillati</taxon>
        <taxon>Actinomycetota</taxon>
        <taxon>Actinomycetes</taxon>
        <taxon>Mycobacteriales</taxon>
        <taxon>Mycobacteriaceae</taxon>
        <taxon>Mycobacterium</taxon>
    </lineage>
</organism>
<protein>
    <submittedName>
        <fullName evidence="1">Uncharacterized protein</fullName>
    </submittedName>
</protein>
<reference evidence="1 2" key="1">
    <citation type="submission" date="2017-02" db="EMBL/GenBank/DDBJ databases">
        <title>Complete genome sequences of Mycobacterium kansasii strains isolated from rhesus macaques.</title>
        <authorList>
            <person name="Panda A."/>
            <person name="Nagaraj S."/>
            <person name="Zhao X."/>
            <person name="Tettelin H."/>
            <person name="Detolla L.J."/>
        </authorList>
    </citation>
    <scope>NUCLEOTIDE SEQUENCE [LARGE SCALE GENOMIC DNA]</scope>
    <source>
        <strain evidence="1 2">11-3469</strain>
    </source>
</reference>
<gene>
    <name evidence="1" type="ORF">BZL29_8362</name>
</gene>
<comment type="caution">
    <text evidence="1">The sequence shown here is derived from an EMBL/GenBank/DDBJ whole genome shotgun (WGS) entry which is preliminary data.</text>
</comment>
<dbReference type="AlphaFoldDB" id="A0A1V3WAM2"/>
<dbReference type="Proteomes" id="UP000188532">
    <property type="component" value="Unassembled WGS sequence"/>
</dbReference>
<evidence type="ECO:0000313" key="1">
    <source>
        <dbReference type="EMBL" id="OOK64027.1"/>
    </source>
</evidence>
<accession>A0A1V3WAM2</accession>
<evidence type="ECO:0000313" key="2">
    <source>
        <dbReference type="Proteomes" id="UP000188532"/>
    </source>
</evidence>
<dbReference type="EMBL" id="MVBN01000014">
    <property type="protein sequence ID" value="OOK64027.1"/>
    <property type="molecule type" value="Genomic_DNA"/>
</dbReference>